<reference evidence="2 3" key="1">
    <citation type="submission" date="2024-06" db="EMBL/GenBank/DDBJ databases">
        <authorList>
            <person name="Kim D.-U."/>
        </authorList>
    </citation>
    <scope>NUCLEOTIDE SEQUENCE [LARGE SCALE GENOMIC DNA]</scope>
    <source>
        <strain evidence="2 3">KACC15460</strain>
    </source>
</reference>
<comment type="caution">
    <text evidence="2">The sequence shown here is derived from an EMBL/GenBank/DDBJ whole genome shotgun (WGS) entry which is preliminary data.</text>
</comment>
<evidence type="ECO:0000256" key="1">
    <source>
        <dbReference type="SAM" id="SignalP"/>
    </source>
</evidence>
<organism evidence="2 3">
    <name type="scientific">Mesorhizobium shangrilense</name>
    <dbReference type="NCBI Taxonomy" id="460060"/>
    <lineage>
        <taxon>Bacteria</taxon>
        <taxon>Pseudomonadati</taxon>
        <taxon>Pseudomonadota</taxon>
        <taxon>Alphaproteobacteria</taxon>
        <taxon>Hyphomicrobiales</taxon>
        <taxon>Phyllobacteriaceae</taxon>
        <taxon>Mesorhizobium</taxon>
    </lineage>
</organism>
<keyword evidence="3" id="KW-1185">Reference proteome</keyword>
<evidence type="ECO:0000313" key="2">
    <source>
        <dbReference type="EMBL" id="MET2830026.1"/>
    </source>
</evidence>
<proteinExistence type="predicted"/>
<dbReference type="EMBL" id="JBEWSZ010000001">
    <property type="protein sequence ID" value="MET2830026.1"/>
    <property type="molecule type" value="Genomic_DNA"/>
</dbReference>
<feature type="chain" id="PRO_5046750042" evidence="1">
    <location>
        <begin position="23"/>
        <end position="84"/>
    </location>
</feature>
<gene>
    <name evidence="2" type="ORF">ABVQ20_23905</name>
</gene>
<dbReference type="Proteomes" id="UP001548832">
    <property type="component" value="Unassembled WGS sequence"/>
</dbReference>
<accession>A0ABV2DJ08</accession>
<keyword evidence="1" id="KW-0732">Signal</keyword>
<dbReference type="InterPro" id="IPR009780">
    <property type="entry name" value="DUF1344"/>
</dbReference>
<dbReference type="Pfam" id="PF07076">
    <property type="entry name" value="DUF1344"/>
    <property type="match status" value="1"/>
</dbReference>
<name>A0ABV2DJ08_9HYPH</name>
<dbReference type="RefSeq" id="WP_354461935.1">
    <property type="nucleotide sequence ID" value="NZ_JBEWSZ010000001.1"/>
</dbReference>
<feature type="signal peptide" evidence="1">
    <location>
        <begin position="1"/>
        <end position="22"/>
    </location>
</feature>
<evidence type="ECO:0000313" key="3">
    <source>
        <dbReference type="Proteomes" id="UP001548832"/>
    </source>
</evidence>
<protein>
    <submittedName>
        <fullName evidence="2">DUF1344 domain-containing protein</fullName>
    </submittedName>
</protein>
<sequence>MKRSIIAATMMLAMASSTTAFAKTATGTIASIDKKGDSITLSDGKTFTLPEGIEAETLKVGERVVVTYSTKAGKFAASRIHPAP</sequence>